<gene>
    <name evidence="6" type="ORF">JNE38_04070</name>
</gene>
<dbReference type="Gene3D" id="3.60.15.10">
    <property type="entry name" value="Ribonuclease Z/Hydroxyacylglutathione hydrolase-like"/>
    <property type="match status" value="1"/>
</dbReference>
<dbReference type="CDD" id="cd00158">
    <property type="entry name" value="RHOD"/>
    <property type="match status" value="1"/>
</dbReference>
<dbReference type="InterPro" id="IPR044528">
    <property type="entry name" value="POD-like_MBL-fold"/>
</dbReference>
<dbReference type="RefSeq" id="WP_203355362.1">
    <property type="nucleotide sequence ID" value="NZ_CP069127.1"/>
</dbReference>
<keyword evidence="7" id="KW-1185">Reference proteome</keyword>
<proteinExistence type="predicted"/>
<evidence type="ECO:0000256" key="4">
    <source>
        <dbReference type="ARBA" id="ARBA00048505"/>
    </source>
</evidence>
<organism evidence="6 7">
    <name type="scientific">Brevibacillus choshinensis</name>
    <dbReference type="NCBI Taxonomy" id="54911"/>
    <lineage>
        <taxon>Bacteria</taxon>
        <taxon>Bacillati</taxon>
        <taxon>Bacillota</taxon>
        <taxon>Bacilli</taxon>
        <taxon>Bacillales</taxon>
        <taxon>Paenibacillaceae</taxon>
        <taxon>Brevibacillus</taxon>
    </lineage>
</organism>
<dbReference type="PROSITE" id="PS50206">
    <property type="entry name" value="RHODANESE_3"/>
    <property type="match status" value="1"/>
</dbReference>
<dbReference type="InterPro" id="IPR051682">
    <property type="entry name" value="Mito_Persulfide_Diox"/>
</dbReference>
<dbReference type="PANTHER" id="PTHR43084">
    <property type="entry name" value="PERSULFIDE DIOXYGENASE ETHE1"/>
    <property type="match status" value="1"/>
</dbReference>
<dbReference type="Pfam" id="PF00753">
    <property type="entry name" value="Lactamase_B"/>
    <property type="match status" value="1"/>
</dbReference>
<name>A0ABX7FQC0_BRECH</name>
<dbReference type="SUPFAM" id="SSF52821">
    <property type="entry name" value="Rhodanese/Cell cycle control phosphatase"/>
    <property type="match status" value="2"/>
</dbReference>
<comment type="function">
    <text evidence="3">Counteracts the endogenous Pycsar antiviral defense system. Phosphodiesterase that enables metal-dependent hydrolysis of host cyclic nucleotide Pycsar defense signals such as cCMP and cUMP.</text>
</comment>
<comment type="catalytic activity">
    <reaction evidence="2">
        <text>3',5'-cyclic CMP + H2O = CMP + H(+)</text>
        <dbReference type="Rhea" id="RHEA:72675"/>
        <dbReference type="ChEBI" id="CHEBI:15377"/>
        <dbReference type="ChEBI" id="CHEBI:15378"/>
        <dbReference type="ChEBI" id="CHEBI:58003"/>
        <dbReference type="ChEBI" id="CHEBI:60377"/>
    </reaction>
    <physiologicalReaction direction="left-to-right" evidence="2">
        <dbReference type="Rhea" id="RHEA:72676"/>
    </physiologicalReaction>
</comment>
<dbReference type="InterPro" id="IPR036873">
    <property type="entry name" value="Rhodanese-like_dom_sf"/>
</dbReference>
<evidence type="ECO:0000256" key="2">
    <source>
        <dbReference type="ARBA" id="ARBA00034221"/>
    </source>
</evidence>
<evidence type="ECO:0000256" key="1">
    <source>
        <dbReference type="ARBA" id="ARBA00022723"/>
    </source>
</evidence>
<dbReference type="SMART" id="SM00849">
    <property type="entry name" value="Lactamase_B"/>
    <property type="match status" value="1"/>
</dbReference>
<keyword evidence="1" id="KW-0479">Metal-binding</keyword>
<dbReference type="Proteomes" id="UP000596248">
    <property type="component" value="Chromosome"/>
</dbReference>
<sequence>MLLKYFYDEKLAAASYLVGCQATGEAIVIDPARDIEKYAKAAKVNGVKIVGVTETHIHADYVSGAREIASRLGAVLYLSNEGGPDWSYQYASEYKHRFLQDGDTFNIGNLTFEVLHTPGHTPEHISLLLTDGGSPAKGPIGIFTGDFVFVGDVGRPDLLEKTANVSGSTEVMARNMFRSLSRFKKLPDYLQVWPAHGAGSACGKAIGAVQSSTVGYEKRTNWALQHEDEDDFIQSLLEGQPEPPTYFSRMKQVNKEGARLLREIHAPLHLDGSIDIVETWVDQGLVVDTRPAKVFAQKHVQGVINIPYDKSFVTWAGWLLNDDRPIYLLAEKQSVPDILLDLQSIGMDHVASTMDLTVFDLHGDSRFGKYEEATPEEVGDAVQTGQLHVLDVRYEKERAEGYIPGAAPIMLGFLPQRLRELPRDKPILVQCKTGKRSAIGVSLLQANGFKHVQNLIGGYDEWVKQGLPIVK</sequence>
<accession>A0ABX7FQC0</accession>
<dbReference type="SUPFAM" id="SSF56281">
    <property type="entry name" value="Metallo-hydrolase/oxidoreductase"/>
    <property type="match status" value="1"/>
</dbReference>
<dbReference type="InterPro" id="IPR001279">
    <property type="entry name" value="Metallo-B-lactamas"/>
</dbReference>
<evidence type="ECO:0000256" key="3">
    <source>
        <dbReference type="ARBA" id="ARBA00034301"/>
    </source>
</evidence>
<protein>
    <submittedName>
        <fullName evidence="6">MBL fold metallo-hydrolase</fullName>
    </submittedName>
</protein>
<feature type="domain" description="Rhodanese" evidence="5">
    <location>
        <begin position="383"/>
        <end position="471"/>
    </location>
</feature>
<evidence type="ECO:0000313" key="6">
    <source>
        <dbReference type="EMBL" id="QRG68357.1"/>
    </source>
</evidence>
<dbReference type="SMART" id="SM00450">
    <property type="entry name" value="RHOD"/>
    <property type="match status" value="1"/>
</dbReference>
<evidence type="ECO:0000259" key="5">
    <source>
        <dbReference type="PROSITE" id="PS50206"/>
    </source>
</evidence>
<dbReference type="Gene3D" id="3.40.250.10">
    <property type="entry name" value="Rhodanese-like domain"/>
    <property type="match status" value="2"/>
</dbReference>
<dbReference type="PANTHER" id="PTHR43084:SF1">
    <property type="entry name" value="PERSULFIDE DIOXYGENASE ETHE1, MITOCHONDRIAL"/>
    <property type="match status" value="1"/>
</dbReference>
<evidence type="ECO:0000313" key="7">
    <source>
        <dbReference type="Proteomes" id="UP000596248"/>
    </source>
</evidence>
<comment type="catalytic activity">
    <reaction evidence="4">
        <text>3',5'-cyclic UMP + H2O = UMP + H(+)</text>
        <dbReference type="Rhea" id="RHEA:70575"/>
        <dbReference type="ChEBI" id="CHEBI:15377"/>
        <dbReference type="ChEBI" id="CHEBI:15378"/>
        <dbReference type="ChEBI" id="CHEBI:57865"/>
        <dbReference type="ChEBI" id="CHEBI:184387"/>
    </reaction>
    <physiologicalReaction direction="left-to-right" evidence="4">
        <dbReference type="Rhea" id="RHEA:70576"/>
    </physiologicalReaction>
</comment>
<reference evidence="6 7" key="1">
    <citation type="submission" date="2021-01" db="EMBL/GenBank/DDBJ databases">
        <title>Identification of strong promoters based on the transcriptome of Brevibacillus choshinensis.</title>
        <authorList>
            <person name="Yao D."/>
            <person name="Zhang K."/>
            <person name="Wu J."/>
        </authorList>
    </citation>
    <scope>NUCLEOTIDE SEQUENCE [LARGE SCALE GENOMIC DNA]</scope>
    <source>
        <strain evidence="6 7">HPD31-SP3</strain>
    </source>
</reference>
<dbReference type="InterPro" id="IPR036866">
    <property type="entry name" value="RibonucZ/Hydroxyglut_hydro"/>
</dbReference>
<dbReference type="CDD" id="cd07724">
    <property type="entry name" value="POD-like_MBL-fold"/>
    <property type="match status" value="1"/>
</dbReference>
<dbReference type="EMBL" id="CP069127">
    <property type="protein sequence ID" value="QRG68357.1"/>
    <property type="molecule type" value="Genomic_DNA"/>
</dbReference>
<dbReference type="Pfam" id="PF00581">
    <property type="entry name" value="Rhodanese"/>
    <property type="match status" value="1"/>
</dbReference>
<dbReference type="InterPro" id="IPR001763">
    <property type="entry name" value="Rhodanese-like_dom"/>
</dbReference>